<protein>
    <submittedName>
        <fullName evidence="4">Tetratricopeptide repeat protein</fullName>
    </submittedName>
</protein>
<dbReference type="AlphaFoldDB" id="A0A3A3FJ94"/>
<sequence length="443" mass="47636">MIDAVENFTEFVKEITMRATLKIIAGACAAGALCGCASNQSPTALKIVPTMQVKHSYETADAHYRLGRYFHGAQRWEEARKSYQQVLVLEPGHVKARNALAVLYAEHGDYEKAIPLLREQIQATPDAGHLFSNLGHTYYLNGEFELARISLEKAIALDPKNSRAWHNLGNVLEKLGGTERARTAFAQAKVAALGMPPLPAEQLAAAQAGDHSRRHAAAGSGQAVIASTVVKPVSANNPPHNAAPEEKFRSEIKLIGPGVYEVRRVGSTATVAATLSVTSTASQHPGTRAMPQPEARSVGAAASPKGAIRPPSPALVPRRPGQVDAKSSLVPVLMEVSNGNGIRGMARSIEQIVGSRDLQVVKLTNQQRFDVKATRIEYKDGYEQAARTLADRLGQDVPIVRSTTAFGSHLRLILGRDMPDASAVRAHYRKHLDMAGRGALNEG</sequence>
<dbReference type="SMART" id="SM00028">
    <property type="entry name" value="TPR"/>
    <property type="match status" value="4"/>
</dbReference>
<dbReference type="PANTHER" id="PTHR12558:SF13">
    <property type="entry name" value="CELL DIVISION CYCLE PROTEIN 27 HOMOLOG"/>
    <property type="match status" value="1"/>
</dbReference>
<comment type="caution">
    <text evidence="4">The sequence shown here is derived from an EMBL/GenBank/DDBJ whole genome shotgun (WGS) entry which is preliminary data.</text>
</comment>
<evidence type="ECO:0000259" key="3">
    <source>
        <dbReference type="Pfam" id="PF13399"/>
    </source>
</evidence>
<evidence type="ECO:0000256" key="2">
    <source>
        <dbReference type="SAM" id="MobiDB-lite"/>
    </source>
</evidence>
<keyword evidence="5" id="KW-1185">Reference proteome</keyword>
<evidence type="ECO:0000313" key="5">
    <source>
        <dbReference type="Proteomes" id="UP000265955"/>
    </source>
</evidence>
<dbReference type="InterPro" id="IPR019734">
    <property type="entry name" value="TPR_rpt"/>
</dbReference>
<feature type="repeat" description="TPR" evidence="1">
    <location>
        <begin position="128"/>
        <end position="161"/>
    </location>
</feature>
<proteinExistence type="predicted"/>
<organism evidence="4 5">
    <name type="scientific">Noviherbaspirillum saxi</name>
    <dbReference type="NCBI Taxonomy" id="2320863"/>
    <lineage>
        <taxon>Bacteria</taxon>
        <taxon>Pseudomonadati</taxon>
        <taxon>Pseudomonadota</taxon>
        <taxon>Betaproteobacteria</taxon>
        <taxon>Burkholderiales</taxon>
        <taxon>Oxalobacteraceae</taxon>
        <taxon>Noviherbaspirillum</taxon>
    </lineage>
</organism>
<feature type="repeat" description="TPR" evidence="1">
    <location>
        <begin position="60"/>
        <end position="93"/>
    </location>
</feature>
<keyword evidence="1" id="KW-0802">TPR repeat</keyword>
<dbReference type="SUPFAM" id="SSF48452">
    <property type="entry name" value="TPR-like"/>
    <property type="match status" value="1"/>
</dbReference>
<dbReference type="Pfam" id="PF13414">
    <property type="entry name" value="TPR_11"/>
    <property type="match status" value="1"/>
</dbReference>
<evidence type="ECO:0000313" key="4">
    <source>
        <dbReference type="EMBL" id="RJF92624.1"/>
    </source>
</evidence>
<accession>A0A3A3FJ94</accession>
<dbReference type="PANTHER" id="PTHR12558">
    <property type="entry name" value="CELL DIVISION CYCLE 16,23,27"/>
    <property type="match status" value="1"/>
</dbReference>
<dbReference type="EMBL" id="QYUO01000003">
    <property type="protein sequence ID" value="RJF92624.1"/>
    <property type="molecule type" value="Genomic_DNA"/>
</dbReference>
<dbReference type="Proteomes" id="UP000265955">
    <property type="component" value="Unassembled WGS sequence"/>
</dbReference>
<feature type="repeat" description="TPR" evidence="1">
    <location>
        <begin position="94"/>
        <end position="127"/>
    </location>
</feature>
<dbReference type="InterPro" id="IPR027381">
    <property type="entry name" value="LytR/CpsA/Psr_C"/>
</dbReference>
<dbReference type="PROSITE" id="PS50005">
    <property type="entry name" value="TPR"/>
    <property type="match status" value="3"/>
</dbReference>
<gene>
    <name evidence="4" type="ORF">D3871_28990</name>
</gene>
<feature type="region of interest" description="Disordered" evidence="2">
    <location>
        <begin position="276"/>
        <end position="322"/>
    </location>
</feature>
<reference evidence="5" key="1">
    <citation type="submission" date="2018-09" db="EMBL/GenBank/DDBJ databases">
        <authorList>
            <person name="Zhu H."/>
        </authorList>
    </citation>
    <scope>NUCLEOTIDE SEQUENCE [LARGE SCALE GENOMIC DNA]</scope>
    <source>
        <strain evidence="5">K1R23-30</strain>
    </source>
</reference>
<dbReference type="InterPro" id="IPR011990">
    <property type="entry name" value="TPR-like_helical_dom_sf"/>
</dbReference>
<dbReference type="Gene3D" id="1.25.40.10">
    <property type="entry name" value="Tetratricopeptide repeat domain"/>
    <property type="match status" value="1"/>
</dbReference>
<dbReference type="Pfam" id="PF13432">
    <property type="entry name" value="TPR_16"/>
    <property type="match status" value="1"/>
</dbReference>
<dbReference type="Gene3D" id="3.30.70.2390">
    <property type="match status" value="1"/>
</dbReference>
<name>A0A3A3FJ94_9BURK</name>
<dbReference type="Pfam" id="PF13399">
    <property type="entry name" value="LytR_C"/>
    <property type="match status" value="1"/>
</dbReference>
<feature type="domain" description="LytR/CpsA/Psr regulator C-terminal" evidence="3">
    <location>
        <begin position="335"/>
        <end position="417"/>
    </location>
</feature>
<evidence type="ECO:0000256" key="1">
    <source>
        <dbReference type="PROSITE-ProRule" id="PRU00339"/>
    </source>
</evidence>